<gene>
    <name evidence="2" type="ORF">N7472_004442</name>
</gene>
<sequence>MISFRPGLALDGATTVIEEEPPDDTVKEDTCKKGEDCQDQPPEAKTAPIDITDLHPAMTKDMIDIFRQKGNDYQAWINHPDDTNCQRPCIVSPCTLKLNELLQPSDDMHQWDAYFNAWVNAPEEIGDPRLLGLPTGPDYHRLYMRKLGVEKDGSVGWNKYHGRVARTAIFADNNVRLDGPQWSQIAQAHYQDFFEIDSLKYVFRMTIVNEETHTFVDKVLYPRYGLELAGDSQLRTWLYGTDDYQEIMGTALGKAVGALVLGAFPRGTRRIIQIHTWQYDGDLQMRFDISQVPLGHIQPSA</sequence>
<organism evidence="2 3">
    <name type="scientific">Penicillium cf. griseofulvum</name>
    <dbReference type="NCBI Taxonomy" id="2972120"/>
    <lineage>
        <taxon>Eukaryota</taxon>
        <taxon>Fungi</taxon>
        <taxon>Dikarya</taxon>
        <taxon>Ascomycota</taxon>
        <taxon>Pezizomycotina</taxon>
        <taxon>Eurotiomycetes</taxon>
        <taxon>Eurotiomycetidae</taxon>
        <taxon>Eurotiales</taxon>
        <taxon>Aspergillaceae</taxon>
        <taxon>Penicillium</taxon>
    </lineage>
</organism>
<dbReference type="EMBL" id="JAPQKP010000003">
    <property type="protein sequence ID" value="KAJ5199238.1"/>
    <property type="molecule type" value="Genomic_DNA"/>
</dbReference>
<comment type="caution">
    <text evidence="2">The sequence shown here is derived from an EMBL/GenBank/DDBJ whole genome shotgun (WGS) entry which is preliminary data.</text>
</comment>
<dbReference type="AlphaFoldDB" id="A0A9W9MEP7"/>
<feature type="region of interest" description="Disordered" evidence="1">
    <location>
        <begin position="12"/>
        <end position="47"/>
    </location>
</feature>
<reference evidence="2" key="2">
    <citation type="journal article" date="2023" name="IMA Fungus">
        <title>Comparative genomic study of the Penicillium genus elucidates a diverse pangenome and 15 lateral gene transfer events.</title>
        <authorList>
            <person name="Petersen C."/>
            <person name="Sorensen T."/>
            <person name="Nielsen M.R."/>
            <person name="Sondergaard T.E."/>
            <person name="Sorensen J.L."/>
            <person name="Fitzpatrick D.A."/>
            <person name="Frisvad J.C."/>
            <person name="Nielsen K.L."/>
        </authorList>
    </citation>
    <scope>NUCLEOTIDE SEQUENCE</scope>
    <source>
        <strain evidence="2">IBT 16849</strain>
    </source>
</reference>
<evidence type="ECO:0000313" key="3">
    <source>
        <dbReference type="Proteomes" id="UP001150879"/>
    </source>
</evidence>
<keyword evidence="3" id="KW-1185">Reference proteome</keyword>
<name>A0A9W9MEP7_9EURO</name>
<proteinExistence type="predicted"/>
<protein>
    <submittedName>
        <fullName evidence="2">Uncharacterized protein</fullName>
    </submittedName>
</protein>
<feature type="compositionally biased region" description="Basic and acidic residues" evidence="1">
    <location>
        <begin position="24"/>
        <end position="36"/>
    </location>
</feature>
<reference evidence="2" key="1">
    <citation type="submission" date="2022-11" db="EMBL/GenBank/DDBJ databases">
        <authorList>
            <person name="Petersen C."/>
        </authorList>
    </citation>
    <scope>NUCLEOTIDE SEQUENCE</scope>
    <source>
        <strain evidence="2">IBT 16849</strain>
    </source>
</reference>
<evidence type="ECO:0000256" key="1">
    <source>
        <dbReference type="SAM" id="MobiDB-lite"/>
    </source>
</evidence>
<dbReference type="Proteomes" id="UP001150879">
    <property type="component" value="Unassembled WGS sequence"/>
</dbReference>
<accession>A0A9W9MEP7</accession>
<evidence type="ECO:0000313" key="2">
    <source>
        <dbReference type="EMBL" id="KAJ5199238.1"/>
    </source>
</evidence>